<dbReference type="SUPFAM" id="SSF52821">
    <property type="entry name" value="Rhodanese/Cell cycle control phosphatase"/>
    <property type="match status" value="1"/>
</dbReference>
<comment type="caution">
    <text evidence="4">The sequence shown here is derived from an EMBL/GenBank/DDBJ whole genome shotgun (WGS) entry which is preliminary data.</text>
</comment>
<dbReference type="PROSITE" id="PS50206">
    <property type="entry name" value="RHODANESE_3"/>
    <property type="match status" value="1"/>
</dbReference>
<dbReference type="InterPro" id="IPR013766">
    <property type="entry name" value="Thioredoxin_domain"/>
</dbReference>
<dbReference type="InterPro" id="IPR001763">
    <property type="entry name" value="Rhodanese-like_dom"/>
</dbReference>
<evidence type="ECO:0008006" key="6">
    <source>
        <dbReference type="Google" id="ProtNLM"/>
    </source>
</evidence>
<dbReference type="InterPro" id="IPR036873">
    <property type="entry name" value="Rhodanese-like_dom_sf"/>
</dbReference>
<dbReference type="Proteomes" id="UP000812961">
    <property type="component" value="Unassembled WGS sequence"/>
</dbReference>
<dbReference type="CDD" id="cd00158">
    <property type="entry name" value="RHOD"/>
    <property type="match status" value="1"/>
</dbReference>
<dbReference type="InterPro" id="IPR036249">
    <property type="entry name" value="Thioredoxin-like_sf"/>
</dbReference>
<accession>A0ABS7GE15</accession>
<dbReference type="PANTHER" id="PTHR45431:SF3">
    <property type="entry name" value="RHODANESE-LIKE DOMAIN-CONTAINING PROTEIN 15, CHLOROPLASTIC"/>
    <property type="match status" value="1"/>
</dbReference>
<dbReference type="RefSeq" id="WP_220250657.1">
    <property type="nucleotide sequence ID" value="NZ_JAICCF010000002.1"/>
</dbReference>
<organism evidence="4 5">
    <name type="scientific">Chitinophaga rhizophila</name>
    <dbReference type="NCBI Taxonomy" id="2866212"/>
    <lineage>
        <taxon>Bacteria</taxon>
        <taxon>Pseudomonadati</taxon>
        <taxon>Bacteroidota</taxon>
        <taxon>Chitinophagia</taxon>
        <taxon>Chitinophagales</taxon>
        <taxon>Chitinophagaceae</taxon>
        <taxon>Chitinophaga</taxon>
    </lineage>
</organism>
<evidence type="ECO:0000313" key="5">
    <source>
        <dbReference type="Proteomes" id="UP000812961"/>
    </source>
</evidence>
<reference evidence="4 5" key="1">
    <citation type="submission" date="2021-08" db="EMBL/GenBank/DDBJ databases">
        <title>The genome sequence of Chitinophaga sp. B61.</title>
        <authorList>
            <person name="Zhang X."/>
        </authorList>
    </citation>
    <scope>NUCLEOTIDE SEQUENCE [LARGE SCALE GENOMIC DNA]</scope>
    <source>
        <strain evidence="4 5">B61</strain>
    </source>
</reference>
<feature type="domain" description="Thioredoxin" evidence="3">
    <location>
        <begin position="112"/>
        <end position="222"/>
    </location>
</feature>
<evidence type="ECO:0000259" key="3">
    <source>
        <dbReference type="PROSITE" id="PS51352"/>
    </source>
</evidence>
<dbReference type="Gene3D" id="3.40.250.10">
    <property type="entry name" value="Rhodanese-like domain"/>
    <property type="match status" value="1"/>
</dbReference>
<dbReference type="CDD" id="cd02947">
    <property type="entry name" value="TRX_family"/>
    <property type="match status" value="1"/>
</dbReference>
<feature type="chain" id="PRO_5045089874" description="Rhodanese-related sulfurtransferase" evidence="1">
    <location>
        <begin position="22"/>
        <end position="222"/>
    </location>
</feature>
<dbReference type="SMART" id="SM00450">
    <property type="entry name" value="RHOD"/>
    <property type="match status" value="1"/>
</dbReference>
<keyword evidence="5" id="KW-1185">Reference proteome</keyword>
<dbReference type="Pfam" id="PF00085">
    <property type="entry name" value="Thioredoxin"/>
    <property type="match status" value="1"/>
</dbReference>
<dbReference type="PROSITE" id="PS51352">
    <property type="entry name" value="THIOREDOXIN_2"/>
    <property type="match status" value="1"/>
</dbReference>
<gene>
    <name evidence="4" type="ORF">K1Y79_13765</name>
</gene>
<proteinExistence type="predicted"/>
<keyword evidence="1" id="KW-0732">Signal</keyword>
<feature type="signal peptide" evidence="1">
    <location>
        <begin position="1"/>
        <end position="21"/>
    </location>
</feature>
<protein>
    <recommendedName>
        <fullName evidence="6">Rhodanese-related sulfurtransferase</fullName>
    </recommendedName>
</protein>
<dbReference type="PANTHER" id="PTHR45431">
    <property type="entry name" value="RHODANESE-LIKE DOMAIN-CONTAINING PROTEIN 15, CHLOROPLASTIC"/>
    <property type="match status" value="1"/>
</dbReference>
<dbReference type="SUPFAM" id="SSF52833">
    <property type="entry name" value="Thioredoxin-like"/>
    <property type="match status" value="1"/>
</dbReference>
<evidence type="ECO:0000259" key="2">
    <source>
        <dbReference type="PROSITE" id="PS50206"/>
    </source>
</evidence>
<dbReference type="EMBL" id="JAICCF010000002">
    <property type="protein sequence ID" value="MBW8685400.1"/>
    <property type="molecule type" value="Genomic_DNA"/>
</dbReference>
<dbReference type="Pfam" id="PF00581">
    <property type="entry name" value="Rhodanese"/>
    <property type="match status" value="1"/>
</dbReference>
<evidence type="ECO:0000313" key="4">
    <source>
        <dbReference type="EMBL" id="MBW8685400.1"/>
    </source>
</evidence>
<dbReference type="InterPro" id="IPR052367">
    <property type="entry name" value="Thiosulfate_ST/Rhodanese-like"/>
</dbReference>
<evidence type="ECO:0000256" key="1">
    <source>
        <dbReference type="SAM" id="SignalP"/>
    </source>
</evidence>
<sequence>MIYKCYVCVALGGLLTLVAGAVRGQQVEVPVFQQSIEKENVQVFDVRTAAEFSTGHLHNALQADYTNKGEFLERVGYLDKEQPVYVYCLSGGRSTKAAAWMRNNGFKKVVELNGGINAWKQAGQPVEGVADTKQLSVEDFRTAIGKGEVLVDVGAEWCPPCRKMQPVLDAYLKANKTVRLVKVDGGRDTQVMESINATSLPTFILYKDGREVWRKKGVSDKL</sequence>
<feature type="domain" description="Rhodanese" evidence="2">
    <location>
        <begin position="37"/>
        <end position="128"/>
    </location>
</feature>
<dbReference type="Gene3D" id="3.40.30.10">
    <property type="entry name" value="Glutaredoxin"/>
    <property type="match status" value="1"/>
</dbReference>
<name>A0ABS7GE15_9BACT</name>